<dbReference type="Pfam" id="PF04755">
    <property type="entry name" value="PAP_fibrillin"/>
    <property type="match status" value="1"/>
</dbReference>
<protein>
    <recommendedName>
        <fullName evidence="3">Plastid lipid-associated protein/fibrillin conserved domain-containing protein</fullName>
    </recommendedName>
</protein>
<evidence type="ECO:0000256" key="1">
    <source>
        <dbReference type="ARBA" id="ARBA00004474"/>
    </source>
</evidence>
<evidence type="ECO:0000313" key="5">
    <source>
        <dbReference type="Proteomes" id="UP000198406"/>
    </source>
</evidence>
<dbReference type="InParanoid" id="A0A1Z5J6I6"/>
<organism evidence="4 5">
    <name type="scientific">Fistulifera solaris</name>
    <name type="common">Oleaginous diatom</name>
    <dbReference type="NCBI Taxonomy" id="1519565"/>
    <lineage>
        <taxon>Eukaryota</taxon>
        <taxon>Sar</taxon>
        <taxon>Stramenopiles</taxon>
        <taxon>Ochrophyta</taxon>
        <taxon>Bacillariophyta</taxon>
        <taxon>Bacillariophyceae</taxon>
        <taxon>Bacillariophycidae</taxon>
        <taxon>Naviculales</taxon>
        <taxon>Naviculaceae</taxon>
        <taxon>Fistulifera</taxon>
    </lineage>
</organism>
<comment type="subcellular location">
    <subcellularLocation>
        <location evidence="1">Plastid</location>
    </subcellularLocation>
</comment>
<proteinExistence type="predicted"/>
<keyword evidence="5" id="KW-1185">Reference proteome</keyword>
<reference evidence="4 5" key="1">
    <citation type="journal article" date="2015" name="Plant Cell">
        <title>Oil accumulation by the oleaginous diatom Fistulifera solaris as revealed by the genome and transcriptome.</title>
        <authorList>
            <person name="Tanaka T."/>
            <person name="Maeda Y."/>
            <person name="Veluchamy A."/>
            <person name="Tanaka M."/>
            <person name="Abida H."/>
            <person name="Marechal E."/>
            <person name="Bowler C."/>
            <person name="Muto M."/>
            <person name="Sunaga Y."/>
            <person name="Tanaka M."/>
            <person name="Yoshino T."/>
            <person name="Taniguchi T."/>
            <person name="Fukuda Y."/>
            <person name="Nemoto M."/>
            <person name="Matsumoto M."/>
            <person name="Wong P.S."/>
            <person name="Aburatani S."/>
            <person name="Fujibuchi W."/>
        </authorList>
    </citation>
    <scope>NUCLEOTIDE SEQUENCE [LARGE SCALE GENOMIC DNA]</scope>
    <source>
        <strain evidence="4 5">JPCC DA0580</strain>
    </source>
</reference>
<keyword evidence="2" id="KW-0934">Plastid</keyword>
<comment type="caution">
    <text evidence="4">The sequence shown here is derived from an EMBL/GenBank/DDBJ whole genome shotgun (WGS) entry which is preliminary data.</text>
</comment>
<dbReference type="InterPro" id="IPR039633">
    <property type="entry name" value="PAP"/>
</dbReference>
<sequence>MKTLLTSAFQMLPTTTTTTGSSKRWAFDTDSAPSDYDFQDLTGEKSATVDENEEDASIRDALKRELLLLSSVTNRGEYCSKDEQNILVDLVAQLEALNPTASPARNCQGEWDLCLSSTQFFRSSPFFQSLRVAVNDKALINNGFDLHDRASTPSRVGRVRQTIDDNNLLTSSVDLQVGVPLLPLRVEGTVVTTATMKVVSDDLAELQIVKTQVRGSNIPFLNEYLEDPRLDMPMGDLYQMFNGKVPVVPVKTYYVDEGMRIARDIDDNFFVFTRA</sequence>
<evidence type="ECO:0000313" key="4">
    <source>
        <dbReference type="EMBL" id="GAX09614.1"/>
    </source>
</evidence>
<evidence type="ECO:0000259" key="3">
    <source>
        <dbReference type="Pfam" id="PF04755"/>
    </source>
</evidence>
<evidence type="ECO:0000256" key="2">
    <source>
        <dbReference type="ARBA" id="ARBA00022640"/>
    </source>
</evidence>
<dbReference type="AlphaFoldDB" id="A0A1Z5J6I6"/>
<dbReference type="OrthoDB" id="203682at2759"/>
<feature type="domain" description="Plastid lipid-associated protein/fibrillin conserved" evidence="3">
    <location>
        <begin position="61"/>
        <end position="272"/>
    </location>
</feature>
<name>A0A1Z5J6I6_FISSO</name>
<dbReference type="GO" id="GO:0009536">
    <property type="term" value="C:plastid"/>
    <property type="evidence" value="ECO:0007669"/>
    <property type="project" value="UniProtKB-SubCell"/>
</dbReference>
<dbReference type="Proteomes" id="UP000198406">
    <property type="component" value="Unassembled WGS sequence"/>
</dbReference>
<dbReference type="EMBL" id="BDSP01000010">
    <property type="protein sequence ID" value="GAX09614.1"/>
    <property type="molecule type" value="Genomic_DNA"/>
</dbReference>
<dbReference type="InterPro" id="IPR006843">
    <property type="entry name" value="PAP/fibrillin_dom"/>
</dbReference>
<dbReference type="PANTHER" id="PTHR31906">
    <property type="entry name" value="PLASTID-LIPID-ASSOCIATED PROTEIN 4, CHLOROPLASTIC-RELATED"/>
    <property type="match status" value="1"/>
</dbReference>
<gene>
    <name evidence="4" type="ORF">FisN_38Lh034</name>
</gene>
<accession>A0A1Z5J6I6</accession>